<evidence type="ECO:0000256" key="3">
    <source>
        <dbReference type="ARBA" id="ARBA00022692"/>
    </source>
</evidence>
<keyword evidence="5" id="KW-0813">Transport</keyword>
<feature type="transmembrane region" description="Helical" evidence="9">
    <location>
        <begin position="158"/>
        <end position="180"/>
    </location>
</feature>
<dbReference type="PANTHER" id="PTHR31465:SF9">
    <property type="entry name" value="SPHINGOID LONG-CHAIN BASE TRANSPORTER RSB1"/>
    <property type="match status" value="1"/>
</dbReference>
<dbReference type="AlphaFoldDB" id="A0A1L0BMW3"/>
<feature type="transmembrane region" description="Helical" evidence="9">
    <location>
        <begin position="355"/>
        <end position="374"/>
    </location>
</feature>
<evidence type="ECO:0000313" key="11">
    <source>
        <dbReference type="Proteomes" id="UP000182259"/>
    </source>
</evidence>
<keyword evidence="4 9" id="KW-1133">Transmembrane helix</keyword>
<feature type="transmembrane region" description="Helical" evidence="9">
    <location>
        <begin position="125"/>
        <end position="143"/>
    </location>
</feature>
<comment type="similarity">
    <text evidence="2">Belongs to the lipid-translocating exporter (LTE) (TC 9.A.26.1) family.</text>
</comment>
<evidence type="ECO:0000256" key="6">
    <source>
        <dbReference type="ARBA" id="ARBA00023136"/>
    </source>
</evidence>
<comment type="function">
    <text evidence="7">Catalyzes the ATP-dependent translocation of sphingoid long-chain bases (LCBs) from the cytoplasmic site toward the extracytoplasmic side of the membrane (flip-flop). Involved in the establishment of the functional lipid asymmetry of the plasma membrane. Regulates intracellular levels of LCBs, sphingolipid precursors that are growth inhibitory at increased levels.</text>
</comment>
<evidence type="ECO:0000256" key="2">
    <source>
        <dbReference type="ARBA" id="ARBA00009969"/>
    </source>
</evidence>
<keyword evidence="3 9" id="KW-0812">Transmembrane</keyword>
<dbReference type="Proteomes" id="UP000182259">
    <property type="component" value="Chromosome II"/>
</dbReference>
<keyword evidence="5" id="KW-0445">Lipid transport</keyword>
<evidence type="ECO:0000256" key="7">
    <source>
        <dbReference type="ARBA" id="ARBA00037472"/>
    </source>
</evidence>
<dbReference type="GO" id="GO:0006869">
    <property type="term" value="P:lipid transport"/>
    <property type="evidence" value="ECO:0007669"/>
    <property type="project" value="UniProtKB-KW"/>
</dbReference>
<organism evidence="10 11">
    <name type="scientific">Sungouiella intermedia</name>
    <dbReference type="NCBI Taxonomy" id="45354"/>
    <lineage>
        <taxon>Eukaryota</taxon>
        <taxon>Fungi</taxon>
        <taxon>Dikarya</taxon>
        <taxon>Ascomycota</taxon>
        <taxon>Saccharomycotina</taxon>
        <taxon>Pichiomycetes</taxon>
        <taxon>Metschnikowiaceae</taxon>
        <taxon>Sungouiella</taxon>
    </lineage>
</organism>
<gene>
    <name evidence="10" type="ORF">SAMEA4029009_CIC11G00000001954</name>
</gene>
<dbReference type="EMBL" id="LT635765">
    <property type="protein sequence ID" value="SGZ51506.1"/>
    <property type="molecule type" value="Genomic_DNA"/>
</dbReference>
<reference evidence="10 11" key="1">
    <citation type="submission" date="2016-10" db="EMBL/GenBank/DDBJ databases">
        <authorList>
            <person name="de Groot N.N."/>
        </authorList>
    </citation>
    <scope>NUCLEOTIDE SEQUENCE [LARGE SCALE GENOMIC DNA]</scope>
    <source>
        <strain evidence="10 11">PYCC 4715</strain>
    </source>
</reference>
<dbReference type="GO" id="GO:0000324">
    <property type="term" value="C:fungal-type vacuole"/>
    <property type="evidence" value="ECO:0007669"/>
    <property type="project" value="TreeGrafter"/>
</dbReference>
<evidence type="ECO:0000313" key="10">
    <source>
        <dbReference type="EMBL" id="SGZ51506.1"/>
    </source>
</evidence>
<dbReference type="GO" id="GO:0005886">
    <property type="term" value="C:plasma membrane"/>
    <property type="evidence" value="ECO:0007669"/>
    <property type="project" value="UniProtKB-SubCell"/>
</dbReference>
<feature type="transmembrane region" description="Helical" evidence="9">
    <location>
        <begin position="201"/>
        <end position="225"/>
    </location>
</feature>
<proteinExistence type="inferred from homology"/>
<feature type="transmembrane region" description="Helical" evidence="9">
    <location>
        <begin position="98"/>
        <end position="118"/>
    </location>
</feature>
<feature type="transmembrane region" description="Helical" evidence="9">
    <location>
        <begin position="311"/>
        <end position="335"/>
    </location>
</feature>
<comment type="subcellular location">
    <subcellularLocation>
        <location evidence="1">Cell membrane</location>
        <topology evidence="1">Multi-pass membrane protein</topology>
    </subcellularLocation>
</comment>
<keyword evidence="6 9" id="KW-0472">Membrane</keyword>
<name>A0A1L0BMW3_9ASCO</name>
<evidence type="ECO:0000256" key="9">
    <source>
        <dbReference type="SAM" id="Phobius"/>
    </source>
</evidence>
<evidence type="ECO:0000256" key="1">
    <source>
        <dbReference type="ARBA" id="ARBA00004651"/>
    </source>
</evidence>
<evidence type="ECO:0000256" key="8">
    <source>
        <dbReference type="ARBA" id="ARBA00041117"/>
    </source>
</evidence>
<dbReference type="InterPro" id="IPR007568">
    <property type="entry name" value="RTA1"/>
</dbReference>
<feature type="transmembrane region" description="Helical" evidence="9">
    <location>
        <begin position="237"/>
        <end position="261"/>
    </location>
</feature>
<dbReference type="PANTHER" id="PTHR31465">
    <property type="entry name" value="PROTEIN RTA1-RELATED"/>
    <property type="match status" value="1"/>
</dbReference>
<sequence>MSSSLTYINPTATVGLMQTLSSALAVVSTATANAPLYTNSDYIRGATNSLNIISAQGILATATDAQSQAQATAIIESAILDLAALSFDENLYNEWLTLWPNVVFAVVFGILLTIHVLLTLLSGYWYFGAVLLIGSGLTFAGYLSRCISVGNESDENPFLSQFITLTISPAFVMAGLYYMLGRMLVFHGDHFSIMRPRWFSYIFISCDILSIVIQAIGGGVAAGALSEKQSTLTGTHTMVAGIAFQVVSMSFFIFVLAEFVIKSLFHNTNQVPFSLSNLFALLFNTKRGKELREFLEPNYVPNYLEVRQKKLFPYVTLSLFAGTAFIYIRCIYRLVELSQGWSGFLIRHQAFLMSLDALQVAFTCGLMIIFHPYFSWGTRKLVKLSDRLVNNIELEKIITRDLENGFVDDDEDQSVCGSAINVQMDNSIFNNRVESDQDKNFA</sequence>
<protein>
    <recommendedName>
        <fullName evidence="8">Sphingoid long-chain base transporter RSB1</fullName>
    </recommendedName>
</protein>
<evidence type="ECO:0000256" key="5">
    <source>
        <dbReference type="ARBA" id="ARBA00023055"/>
    </source>
</evidence>
<dbReference type="Pfam" id="PF04479">
    <property type="entry name" value="RTA1"/>
    <property type="match status" value="1"/>
</dbReference>
<accession>A0A1L0BMW3</accession>
<evidence type="ECO:0000256" key="4">
    <source>
        <dbReference type="ARBA" id="ARBA00022989"/>
    </source>
</evidence>